<reference evidence="2 3" key="1">
    <citation type="submission" date="2020-08" db="EMBL/GenBank/DDBJ databases">
        <title>Sequencing the genomes of 1000 actinobacteria strains.</title>
        <authorList>
            <person name="Klenk H.-P."/>
        </authorList>
    </citation>
    <scope>NUCLEOTIDE SEQUENCE [LARGE SCALE GENOMIC DNA]</scope>
    <source>
        <strain evidence="2 3">DSM 45084</strain>
    </source>
</reference>
<evidence type="ECO:0000313" key="2">
    <source>
        <dbReference type="EMBL" id="MBB4964377.1"/>
    </source>
</evidence>
<evidence type="ECO:0000256" key="1">
    <source>
        <dbReference type="SAM" id="MobiDB-lite"/>
    </source>
</evidence>
<name>A0A7W7T1K0_9PSEU</name>
<dbReference type="RefSeq" id="WP_221447173.1">
    <property type="nucleotide sequence ID" value="NZ_BAABAI010000027.1"/>
</dbReference>
<dbReference type="Proteomes" id="UP000542674">
    <property type="component" value="Unassembled WGS sequence"/>
</dbReference>
<dbReference type="AlphaFoldDB" id="A0A7W7T1K0"/>
<evidence type="ECO:0000313" key="3">
    <source>
        <dbReference type="Proteomes" id="UP000542674"/>
    </source>
</evidence>
<proteinExistence type="predicted"/>
<feature type="region of interest" description="Disordered" evidence="1">
    <location>
        <begin position="62"/>
        <end position="112"/>
    </location>
</feature>
<protein>
    <submittedName>
        <fullName evidence="2">Uncharacterized protein</fullName>
    </submittedName>
</protein>
<keyword evidence="3" id="KW-1185">Reference proteome</keyword>
<sequence>MAMFTHLTPHDHVRSIMRTGLRAGSYRVPVLPSYAISHQWLRELRRGGQRTFLAVDFRLPDDQPVTVGHYGGPSRSPPPRPSPACRARPTRAGTRSSSRAGSVGANRTACGT</sequence>
<gene>
    <name evidence="2" type="ORF">F4559_001736</name>
</gene>
<dbReference type="EMBL" id="JACHJS010000001">
    <property type="protein sequence ID" value="MBB4964377.1"/>
    <property type="molecule type" value="Genomic_DNA"/>
</dbReference>
<comment type="caution">
    <text evidence="2">The sequence shown here is derived from an EMBL/GenBank/DDBJ whole genome shotgun (WGS) entry which is preliminary data.</text>
</comment>
<accession>A0A7W7T1K0</accession>
<feature type="compositionally biased region" description="Low complexity" evidence="1">
    <location>
        <begin position="83"/>
        <end position="112"/>
    </location>
</feature>
<organism evidence="2 3">
    <name type="scientific">Saccharothrix violaceirubra</name>
    <dbReference type="NCBI Taxonomy" id="413306"/>
    <lineage>
        <taxon>Bacteria</taxon>
        <taxon>Bacillati</taxon>
        <taxon>Actinomycetota</taxon>
        <taxon>Actinomycetes</taxon>
        <taxon>Pseudonocardiales</taxon>
        <taxon>Pseudonocardiaceae</taxon>
        <taxon>Saccharothrix</taxon>
    </lineage>
</organism>